<dbReference type="PANTHER" id="PTHR24412">
    <property type="entry name" value="KELCH PROTEIN"/>
    <property type="match status" value="1"/>
</dbReference>
<proteinExistence type="predicted"/>
<dbReference type="InterPro" id="IPR011705">
    <property type="entry name" value="BACK"/>
</dbReference>
<dbReference type="Pfam" id="PF01344">
    <property type="entry name" value="Kelch_1"/>
    <property type="match status" value="2"/>
</dbReference>
<dbReference type="RefSeq" id="XP_019623863.1">
    <property type="nucleotide sequence ID" value="XM_019768304.1"/>
</dbReference>
<dbReference type="InterPro" id="IPR011333">
    <property type="entry name" value="SKP1/BTB/POZ_sf"/>
</dbReference>
<feature type="domain" description="BTB" evidence="6">
    <location>
        <begin position="37"/>
        <end position="103"/>
    </location>
</feature>
<dbReference type="FunFam" id="1.25.40.420:FF:000001">
    <property type="entry name" value="Kelch-like family member 12"/>
    <property type="match status" value="1"/>
</dbReference>
<dbReference type="Gene3D" id="2.120.10.80">
    <property type="entry name" value="Kelch-type beta propeller"/>
    <property type="match status" value="1"/>
</dbReference>
<dbReference type="Pfam" id="PF07707">
    <property type="entry name" value="BACK"/>
    <property type="match status" value="1"/>
</dbReference>
<keyword evidence="4" id="KW-0833">Ubl conjugation pathway</keyword>
<accession>A0A6P4YHF0</accession>
<dbReference type="PROSITE" id="PS50097">
    <property type="entry name" value="BTB"/>
    <property type="match status" value="1"/>
</dbReference>
<evidence type="ECO:0000256" key="2">
    <source>
        <dbReference type="ARBA" id="ARBA00022441"/>
    </source>
</evidence>
<name>A0A6P4YHF0_BRABE</name>
<dbReference type="SMART" id="SM00875">
    <property type="entry name" value="BACK"/>
    <property type="match status" value="1"/>
</dbReference>
<dbReference type="InterPro" id="IPR006652">
    <property type="entry name" value="Kelch_1"/>
</dbReference>
<dbReference type="Gene3D" id="3.30.710.10">
    <property type="entry name" value="Potassium Channel Kv1.1, Chain A"/>
    <property type="match status" value="1"/>
</dbReference>
<comment type="pathway">
    <text evidence="1">Protein modification; protein ubiquitination.</text>
</comment>
<sequence>MAAGDGPKPNKAKSNKDDYAQTSLATFHDFWQDAILTDVNICADDGVLPCHRLVLAKNPVFRAMFLTEMSEFGKEEIRLSGVRIAELRKLVGYLYTGRVEIDGERVQELLLAANMWQFSGIQAACEKYVDSHLDTCNCIGVMALAKAVCCTALLDRARHMVISQFSSAEEDPNFLELGENDVKEILDSEELVIKSEEDALTAVLKWVSHNTQQRLHSFPEVLQCVRLTHLRLSTLRRFANHPLVLEANECLEMITNSQVYLKERRCDQQRKSRRSATHEIVLLFGQPDQETQKAESCEVLCYDEEDDSWRKVTQMPQKLSLMSVAVDGDTVYLTGGTTDVRNPKAGVQKCAYSYSFLQDTWRELSDMHVARYGHISAAEKGRLYVIGGQQNDMPTASTASVEMYTEDTNTWTICSPCPDVPTTVQACVSHGNLYLLDPVDTGIFTEETEEPNENFLTFQSYNPTEDEWKTVKDTAMSVKAAGVYGNQILVVKTNTTGHMLSYNPVNQTTDKRPSHDRPPHVYTTGVYGGLFQCCDEPHDYLYRYDDSGPTGGGLFQESVTYLPFTAWNPVTVTVDKLSFGWFCRDLDIFGGQERSNVSTKEGKSEETVQ</sequence>
<dbReference type="PANTHER" id="PTHR24412:SF451">
    <property type="entry name" value="KELCH-LIKE PROTEIN 20"/>
    <property type="match status" value="1"/>
</dbReference>
<gene>
    <name evidence="8" type="primary">LOC109469695</name>
</gene>
<evidence type="ECO:0000313" key="7">
    <source>
        <dbReference type="Proteomes" id="UP000515135"/>
    </source>
</evidence>
<dbReference type="InterPro" id="IPR015915">
    <property type="entry name" value="Kelch-typ_b-propeller"/>
</dbReference>
<keyword evidence="3" id="KW-0677">Repeat</keyword>
<dbReference type="SMART" id="SM00612">
    <property type="entry name" value="Kelch"/>
    <property type="match status" value="3"/>
</dbReference>
<evidence type="ECO:0000259" key="6">
    <source>
        <dbReference type="PROSITE" id="PS50097"/>
    </source>
</evidence>
<dbReference type="GeneID" id="109469695"/>
<dbReference type="AlphaFoldDB" id="A0A6P4YHF0"/>
<dbReference type="SUPFAM" id="SSF117281">
    <property type="entry name" value="Kelch motif"/>
    <property type="match status" value="1"/>
</dbReference>
<dbReference type="Pfam" id="PF00651">
    <property type="entry name" value="BTB"/>
    <property type="match status" value="1"/>
</dbReference>
<evidence type="ECO:0000256" key="3">
    <source>
        <dbReference type="ARBA" id="ARBA00022737"/>
    </source>
</evidence>
<dbReference type="KEGG" id="bbel:109469695"/>
<dbReference type="Proteomes" id="UP000515135">
    <property type="component" value="Unplaced"/>
</dbReference>
<evidence type="ECO:0000256" key="5">
    <source>
        <dbReference type="ARBA" id="ARBA00040631"/>
    </source>
</evidence>
<evidence type="ECO:0000256" key="1">
    <source>
        <dbReference type="ARBA" id="ARBA00004906"/>
    </source>
</evidence>
<dbReference type="InterPro" id="IPR000210">
    <property type="entry name" value="BTB/POZ_dom"/>
</dbReference>
<evidence type="ECO:0000313" key="8">
    <source>
        <dbReference type="RefSeq" id="XP_019623863.1"/>
    </source>
</evidence>
<dbReference type="SMART" id="SM00225">
    <property type="entry name" value="BTB"/>
    <property type="match status" value="1"/>
</dbReference>
<dbReference type="Gene3D" id="1.25.40.420">
    <property type="match status" value="1"/>
</dbReference>
<keyword evidence="2" id="KW-0880">Kelch repeat</keyword>
<keyword evidence="7" id="KW-1185">Reference proteome</keyword>
<reference evidence="8" key="1">
    <citation type="submission" date="2025-08" db="UniProtKB">
        <authorList>
            <consortium name="RefSeq"/>
        </authorList>
    </citation>
    <scope>IDENTIFICATION</scope>
    <source>
        <tissue evidence="8">Gonad</tissue>
    </source>
</reference>
<organism evidence="7 8">
    <name type="scientific">Branchiostoma belcheri</name>
    <name type="common">Amphioxus</name>
    <dbReference type="NCBI Taxonomy" id="7741"/>
    <lineage>
        <taxon>Eukaryota</taxon>
        <taxon>Metazoa</taxon>
        <taxon>Chordata</taxon>
        <taxon>Cephalochordata</taxon>
        <taxon>Leptocardii</taxon>
        <taxon>Amphioxiformes</taxon>
        <taxon>Branchiostomatidae</taxon>
        <taxon>Branchiostoma</taxon>
    </lineage>
</organism>
<protein>
    <recommendedName>
        <fullName evidence="5">Kelch-like protein 20</fullName>
    </recommendedName>
</protein>
<dbReference type="SUPFAM" id="SSF54695">
    <property type="entry name" value="POZ domain"/>
    <property type="match status" value="1"/>
</dbReference>
<evidence type="ECO:0000256" key="4">
    <source>
        <dbReference type="ARBA" id="ARBA00022786"/>
    </source>
</evidence>
<dbReference type="OrthoDB" id="45365at2759"/>